<proteinExistence type="predicted"/>
<protein>
    <submittedName>
        <fullName evidence="2">Uncharacterized protein</fullName>
    </submittedName>
</protein>
<keyword evidence="1" id="KW-0175">Coiled coil</keyword>
<keyword evidence="3" id="KW-1185">Reference proteome</keyword>
<dbReference type="EMBL" id="JAMGZJ010000069">
    <property type="protein sequence ID" value="MCU6668211.1"/>
    <property type="molecule type" value="Genomic_DNA"/>
</dbReference>
<feature type="coiled-coil region" evidence="1">
    <location>
        <begin position="22"/>
        <end position="56"/>
    </location>
</feature>
<dbReference type="RefSeq" id="WP_271266799.1">
    <property type="nucleotide sequence ID" value="NZ_JAMGZJ010000069.1"/>
</dbReference>
<dbReference type="Proteomes" id="UP001061282">
    <property type="component" value="Unassembled WGS sequence"/>
</dbReference>
<comment type="caution">
    <text evidence="2">The sequence shown here is derived from an EMBL/GenBank/DDBJ whole genome shotgun (WGS) entry which is preliminary data.</text>
</comment>
<evidence type="ECO:0000313" key="2">
    <source>
        <dbReference type="EMBL" id="MCU6668211.1"/>
    </source>
</evidence>
<name>A0A9J6QD89_9ENTR</name>
<organism evidence="2 3">
    <name type="scientific">Silvania confinis</name>
    <dbReference type="NCBI Taxonomy" id="2926470"/>
    <lineage>
        <taxon>Bacteria</taxon>
        <taxon>Pseudomonadati</taxon>
        <taxon>Pseudomonadota</taxon>
        <taxon>Gammaproteobacteria</taxon>
        <taxon>Enterobacterales</taxon>
        <taxon>Enterobacteriaceae</taxon>
        <taxon>Silvania</taxon>
    </lineage>
</organism>
<evidence type="ECO:0000313" key="3">
    <source>
        <dbReference type="Proteomes" id="UP001061282"/>
    </source>
</evidence>
<gene>
    <name evidence="2" type="ORF">M8013_05500</name>
</gene>
<dbReference type="AlphaFoldDB" id="A0A9J6QD89"/>
<accession>A0A9J6QD89</accession>
<reference evidence="2" key="1">
    <citation type="submission" date="2022-05" db="EMBL/GenBank/DDBJ databases">
        <title>Description of a novel species of Leclercia; Leclercia tamurae and the Proposal for a Novel Genus Silvania gen. nov. Containing Two Novel Species Silvania hatchlandensis sp. nov. and Silvania confinis sp. nov. Isolated from the Rhizosphere of Oak.</title>
        <authorList>
            <person name="Maddock D.W."/>
            <person name="Brady C.L."/>
            <person name="Denman S."/>
            <person name="Arnold D."/>
        </authorList>
    </citation>
    <scope>NUCLEOTIDE SEQUENCE</scope>
    <source>
        <strain evidence="2">H4N4</strain>
    </source>
</reference>
<sequence>MFMSWWIIALVVAGVALLFMMVTRLSNEVDKLENALEESKGKMNSLSLRTEKLKQANLRMTESLMQVRGFMGHTPGSNGTEQ</sequence>
<evidence type="ECO:0000256" key="1">
    <source>
        <dbReference type="SAM" id="Coils"/>
    </source>
</evidence>